<evidence type="ECO:0000313" key="2">
    <source>
        <dbReference type="Proteomes" id="UP000266841"/>
    </source>
</evidence>
<name>K0S3W6_THAOC</name>
<evidence type="ECO:0000313" key="1">
    <source>
        <dbReference type="EMBL" id="EJK60733.1"/>
    </source>
</evidence>
<accession>K0S3W6</accession>
<keyword evidence="2" id="KW-1185">Reference proteome</keyword>
<dbReference type="AlphaFoldDB" id="K0S3W6"/>
<reference evidence="1 2" key="1">
    <citation type="journal article" date="2012" name="Genome Biol.">
        <title>Genome and low-iron response of an oceanic diatom adapted to chronic iron limitation.</title>
        <authorList>
            <person name="Lommer M."/>
            <person name="Specht M."/>
            <person name="Roy A.S."/>
            <person name="Kraemer L."/>
            <person name="Andreson R."/>
            <person name="Gutowska M.A."/>
            <person name="Wolf J."/>
            <person name="Bergner S.V."/>
            <person name="Schilhabel M.B."/>
            <person name="Klostermeier U.C."/>
            <person name="Beiko R.G."/>
            <person name="Rosenstiel P."/>
            <person name="Hippler M."/>
            <person name="Laroche J."/>
        </authorList>
    </citation>
    <scope>NUCLEOTIDE SEQUENCE [LARGE SCALE GENOMIC DNA]</scope>
    <source>
        <strain evidence="1 2">CCMP1005</strain>
    </source>
</reference>
<proteinExistence type="predicted"/>
<comment type="caution">
    <text evidence="1">The sequence shown here is derived from an EMBL/GenBank/DDBJ whole genome shotgun (WGS) entry which is preliminary data.</text>
</comment>
<protein>
    <submittedName>
        <fullName evidence="1">Uncharacterized protein</fullName>
    </submittedName>
</protein>
<sequence>MARAKHLLVTQRDPEIGAAISSAWWYPKNMLIFAPKETTDGVTIDRALLAHPAEANMLSSAYLEMMGPGEFGKMWTRDWKEFGTLFYDRGPRGGKAEVQQNGRRAYQW</sequence>
<gene>
    <name evidence="1" type="ORF">THAOC_18866</name>
</gene>
<dbReference type="EMBL" id="AGNL01020743">
    <property type="protein sequence ID" value="EJK60733.1"/>
    <property type="molecule type" value="Genomic_DNA"/>
</dbReference>
<organism evidence="1 2">
    <name type="scientific">Thalassiosira oceanica</name>
    <name type="common">Marine diatom</name>
    <dbReference type="NCBI Taxonomy" id="159749"/>
    <lineage>
        <taxon>Eukaryota</taxon>
        <taxon>Sar</taxon>
        <taxon>Stramenopiles</taxon>
        <taxon>Ochrophyta</taxon>
        <taxon>Bacillariophyta</taxon>
        <taxon>Coscinodiscophyceae</taxon>
        <taxon>Thalassiosirophycidae</taxon>
        <taxon>Thalassiosirales</taxon>
        <taxon>Thalassiosiraceae</taxon>
        <taxon>Thalassiosira</taxon>
    </lineage>
</organism>
<dbReference type="Proteomes" id="UP000266841">
    <property type="component" value="Unassembled WGS sequence"/>
</dbReference>